<evidence type="ECO:0000259" key="1">
    <source>
        <dbReference type="Pfam" id="PF14504"/>
    </source>
</evidence>
<feature type="domain" description="CAP-associated" evidence="1">
    <location>
        <begin position="69"/>
        <end position="212"/>
    </location>
</feature>
<name>A0A1L8QXL6_9ENTE</name>
<gene>
    <name evidence="2" type="ORF">RU93_GL000154</name>
</gene>
<evidence type="ECO:0000313" key="2">
    <source>
        <dbReference type="EMBL" id="OJG12224.1"/>
    </source>
</evidence>
<dbReference type="Proteomes" id="UP000182149">
    <property type="component" value="Unassembled WGS sequence"/>
</dbReference>
<dbReference type="InterPro" id="IPR035940">
    <property type="entry name" value="CAP_sf"/>
</dbReference>
<dbReference type="AlphaFoldDB" id="A0A1L8QXL6"/>
<organism evidence="2 3">
    <name type="scientific">Enterococcus aquimarinus</name>
    <dbReference type="NCBI Taxonomy" id="328396"/>
    <lineage>
        <taxon>Bacteria</taxon>
        <taxon>Bacillati</taxon>
        <taxon>Bacillota</taxon>
        <taxon>Bacilli</taxon>
        <taxon>Lactobacillales</taxon>
        <taxon>Enterococcaceae</taxon>
        <taxon>Enterococcus</taxon>
    </lineage>
</organism>
<dbReference type="InterPro" id="IPR029410">
    <property type="entry name" value="CAP_assoc"/>
</dbReference>
<accession>A0A1L8QXL6</accession>
<keyword evidence="3" id="KW-1185">Reference proteome</keyword>
<sequence length="383" mass="44371">MKEEEARNLMRRGLLFFGLFLISLVIVYMEPIWSYQISPNDGQELPLQSPPPTSLNLESIPTQGIAQWIGQPMKAFTTLYGEAQSVTDSGFGFFSHQFRMDADAFMEVTTIDQRITSIKVLGETSMDIGPFEYQMSLEELTTYTVISPIVSVEYGGETYSLELMEDDINYRPLVAFDNGSYAILFFDHQDKRSGLYSLMYLDTETLLKLAPYVLTEGQPQFFVAEKAADWITIDDQKSETSRYLMQQLRRSYDFPAYSTSLALQRETQALLTDFLINQEDYLSTERLRSFQRIQRQELNQNWVLTNQEVRTLVEELDEEKTFAHFEMPVYDPIFTLLSWYSNPYLVSRLFYDESEAIGVAFSKENMLVLFQEINQPTESSEQP</sequence>
<evidence type="ECO:0000313" key="3">
    <source>
        <dbReference type="Proteomes" id="UP000182149"/>
    </source>
</evidence>
<protein>
    <recommendedName>
        <fullName evidence="1">CAP-associated domain-containing protein</fullName>
    </recommendedName>
</protein>
<dbReference type="STRING" id="328396.RU93_GL000154"/>
<comment type="caution">
    <text evidence="2">The sequence shown here is derived from an EMBL/GenBank/DDBJ whole genome shotgun (WGS) entry which is preliminary data.</text>
</comment>
<reference evidence="2 3" key="1">
    <citation type="submission" date="2014-12" db="EMBL/GenBank/DDBJ databases">
        <title>Draft genome sequences of 29 type strains of Enterococci.</title>
        <authorList>
            <person name="Zhong Z."/>
            <person name="Sun Z."/>
            <person name="Liu W."/>
            <person name="Zhang W."/>
            <person name="Zhang H."/>
        </authorList>
    </citation>
    <scope>NUCLEOTIDE SEQUENCE [LARGE SCALE GENOMIC DNA]</scope>
    <source>
        <strain evidence="2 3">DSM 17690</strain>
    </source>
</reference>
<dbReference type="EMBL" id="JXKD01000001">
    <property type="protein sequence ID" value="OJG12224.1"/>
    <property type="molecule type" value="Genomic_DNA"/>
</dbReference>
<proteinExistence type="predicted"/>
<dbReference type="Gene3D" id="3.40.33.10">
    <property type="entry name" value="CAP"/>
    <property type="match status" value="1"/>
</dbReference>
<dbReference type="Pfam" id="PF14504">
    <property type="entry name" value="CAP_assoc_N"/>
    <property type="match status" value="1"/>
</dbReference>
<dbReference type="OrthoDB" id="9783944at2"/>